<dbReference type="PANTHER" id="PTHR43528">
    <property type="entry name" value="ALPHA-KETOGLUTARATE PERMEASE"/>
    <property type="match status" value="1"/>
</dbReference>
<gene>
    <name evidence="6" type="ORF">UU7_03357</name>
</gene>
<evidence type="ECO:0000256" key="1">
    <source>
        <dbReference type="ARBA" id="ARBA00004651"/>
    </source>
</evidence>
<evidence type="ECO:0000256" key="3">
    <source>
        <dbReference type="ARBA" id="ARBA00022475"/>
    </source>
</evidence>
<comment type="caution">
    <text evidence="6">The sequence shown here is derived from an EMBL/GenBank/DDBJ whole genome shotgun (WGS) entry which is preliminary data.</text>
</comment>
<proteinExistence type="predicted"/>
<keyword evidence="3" id="KW-1003">Cell membrane</keyword>
<dbReference type="RefSeq" id="WP_007805364.1">
    <property type="nucleotide sequence ID" value="NZ_AJXT01000004.1"/>
</dbReference>
<dbReference type="GO" id="GO:0005886">
    <property type="term" value="C:plasma membrane"/>
    <property type="evidence" value="ECO:0007669"/>
    <property type="project" value="UniProtKB-SubCell"/>
</dbReference>
<evidence type="ECO:0000313" key="6">
    <source>
        <dbReference type="EMBL" id="EIL95166.1"/>
    </source>
</evidence>
<evidence type="ECO:0000256" key="5">
    <source>
        <dbReference type="SAM" id="Phobius"/>
    </source>
</evidence>
<dbReference type="STRING" id="1163407.UU7_03357"/>
<keyword evidence="4" id="KW-0769">Symport</keyword>
<keyword evidence="2" id="KW-0813">Transport</keyword>
<dbReference type="eggNOG" id="COG0477">
    <property type="taxonomic scope" value="Bacteria"/>
</dbReference>
<name>I4W6S5_9GAMM</name>
<keyword evidence="5" id="KW-0472">Membrane</keyword>
<evidence type="ECO:0000256" key="2">
    <source>
        <dbReference type="ARBA" id="ARBA00022448"/>
    </source>
</evidence>
<dbReference type="PANTHER" id="PTHR43528:SF3">
    <property type="entry name" value="CITRATE-PROTON SYMPORTER"/>
    <property type="match status" value="1"/>
</dbReference>
<dbReference type="OrthoDB" id="3690818at2"/>
<protein>
    <submittedName>
        <fullName evidence="6">Citrate-proton symporter</fullName>
    </submittedName>
</protein>
<comment type="subcellular location">
    <subcellularLocation>
        <location evidence="1">Cell membrane</location>
        <topology evidence="1">Multi-pass membrane protein</topology>
    </subcellularLocation>
</comment>
<sequence>MVVPWVVLLLVIFPAFWLLGRERSGVALFGITALLAIASTLSTGTVLVAVTESLPAHVRSGRLGMIYAVAISVFGGSTQFVVAWLTQLTGSPLAPAWYMIGAVAVGLLASTQVPETAPVKRVPIAPSVEVAAVRAA</sequence>
<evidence type="ECO:0000313" key="7">
    <source>
        <dbReference type="Proteomes" id="UP000003226"/>
    </source>
</evidence>
<evidence type="ECO:0000256" key="4">
    <source>
        <dbReference type="ARBA" id="ARBA00022847"/>
    </source>
</evidence>
<feature type="transmembrane region" description="Helical" evidence="5">
    <location>
        <begin position="96"/>
        <end position="113"/>
    </location>
</feature>
<dbReference type="GO" id="GO:0015293">
    <property type="term" value="F:symporter activity"/>
    <property type="evidence" value="ECO:0007669"/>
    <property type="project" value="UniProtKB-KW"/>
</dbReference>
<dbReference type="Proteomes" id="UP000003226">
    <property type="component" value="Unassembled WGS sequence"/>
</dbReference>
<dbReference type="InterPro" id="IPR036259">
    <property type="entry name" value="MFS_trans_sf"/>
</dbReference>
<accession>I4W6S5</accession>
<feature type="transmembrane region" description="Helical" evidence="5">
    <location>
        <begin position="63"/>
        <end position="84"/>
    </location>
</feature>
<dbReference type="SUPFAM" id="SSF103473">
    <property type="entry name" value="MFS general substrate transporter"/>
    <property type="match status" value="1"/>
</dbReference>
<dbReference type="EMBL" id="AJXT01000004">
    <property type="protein sequence ID" value="EIL95166.1"/>
    <property type="molecule type" value="Genomic_DNA"/>
</dbReference>
<keyword evidence="5" id="KW-1133">Transmembrane helix</keyword>
<dbReference type="PATRIC" id="fig|1163407.3.peg.675"/>
<dbReference type="AlphaFoldDB" id="I4W6S5"/>
<organism evidence="6 7">
    <name type="scientific">Rhodanobacter spathiphylli B39</name>
    <dbReference type="NCBI Taxonomy" id="1163407"/>
    <lineage>
        <taxon>Bacteria</taxon>
        <taxon>Pseudomonadati</taxon>
        <taxon>Pseudomonadota</taxon>
        <taxon>Gammaproteobacteria</taxon>
        <taxon>Lysobacterales</taxon>
        <taxon>Rhodanobacteraceae</taxon>
        <taxon>Rhodanobacter</taxon>
    </lineage>
</organism>
<feature type="transmembrane region" description="Helical" evidence="5">
    <location>
        <begin position="28"/>
        <end position="51"/>
    </location>
</feature>
<keyword evidence="5" id="KW-0812">Transmembrane</keyword>
<dbReference type="InterPro" id="IPR051084">
    <property type="entry name" value="H+-coupled_symporters"/>
</dbReference>
<keyword evidence="7" id="KW-1185">Reference proteome</keyword>
<reference evidence="6 7" key="1">
    <citation type="journal article" date="2012" name="J. Bacteriol.">
        <title>Genome sequences for six rhodanobacter strains, isolated from soils and the terrestrial subsurface, with variable denitrification capabilities.</title>
        <authorList>
            <person name="Kostka J.E."/>
            <person name="Green S.J."/>
            <person name="Rishishwar L."/>
            <person name="Prakash O."/>
            <person name="Katz L.S."/>
            <person name="Marino-Ramirez L."/>
            <person name="Jordan I.K."/>
            <person name="Munk C."/>
            <person name="Ivanova N."/>
            <person name="Mikhailova N."/>
            <person name="Watson D.B."/>
            <person name="Brown S.D."/>
            <person name="Palumbo A.V."/>
            <person name="Brooks S.C."/>
        </authorList>
    </citation>
    <scope>NUCLEOTIDE SEQUENCE [LARGE SCALE GENOMIC DNA]</scope>
    <source>
        <strain evidence="6 7">B39</strain>
    </source>
</reference>